<organism evidence="2 3">
    <name type="scientific">Haematococcus lacustris</name>
    <name type="common">Green alga</name>
    <name type="synonym">Haematococcus pluvialis</name>
    <dbReference type="NCBI Taxonomy" id="44745"/>
    <lineage>
        <taxon>Eukaryota</taxon>
        <taxon>Viridiplantae</taxon>
        <taxon>Chlorophyta</taxon>
        <taxon>core chlorophytes</taxon>
        <taxon>Chlorophyceae</taxon>
        <taxon>CS clade</taxon>
        <taxon>Chlamydomonadales</taxon>
        <taxon>Haematococcaceae</taxon>
        <taxon>Haematococcus</taxon>
    </lineage>
</organism>
<gene>
    <name evidence="2" type="ORF">HaLaN_00512</name>
</gene>
<proteinExistence type="predicted"/>
<accession>A0A699Y6W1</accession>
<sequence length="125" mass="14076">MRALGNVDLGNAYGRAFYDNHLVEGLKEQVRKLRTELADKVTELNALQKSTKATQAHNVLLRQGQLLCQVFPPGLSMEELVDMAKQRSVTAGAPEALNFLRNHLSKHASWHSLWFEYKKLAKSGM</sequence>
<feature type="coiled-coil region" evidence="1">
    <location>
        <begin position="23"/>
        <end position="50"/>
    </location>
</feature>
<evidence type="ECO:0000313" key="3">
    <source>
        <dbReference type="Proteomes" id="UP000485058"/>
    </source>
</evidence>
<keyword evidence="3" id="KW-1185">Reference proteome</keyword>
<comment type="caution">
    <text evidence="2">The sequence shown here is derived from an EMBL/GenBank/DDBJ whole genome shotgun (WGS) entry which is preliminary data.</text>
</comment>
<evidence type="ECO:0000256" key="1">
    <source>
        <dbReference type="SAM" id="Coils"/>
    </source>
</evidence>
<protein>
    <submittedName>
        <fullName evidence="2">Uncharacterized protein</fullName>
    </submittedName>
</protein>
<reference evidence="2 3" key="1">
    <citation type="submission" date="2020-02" db="EMBL/GenBank/DDBJ databases">
        <title>Draft genome sequence of Haematococcus lacustris strain NIES-144.</title>
        <authorList>
            <person name="Morimoto D."/>
            <person name="Nakagawa S."/>
            <person name="Yoshida T."/>
            <person name="Sawayama S."/>
        </authorList>
    </citation>
    <scope>NUCLEOTIDE SEQUENCE [LARGE SCALE GENOMIC DNA]</scope>
    <source>
        <strain evidence="2 3">NIES-144</strain>
    </source>
</reference>
<name>A0A699Y6W1_HAELA</name>
<dbReference type="Proteomes" id="UP000485058">
    <property type="component" value="Unassembled WGS sequence"/>
</dbReference>
<dbReference type="EMBL" id="BLLF01000016">
    <property type="protein sequence ID" value="GFH05960.1"/>
    <property type="molecule type" value="Genomic_DNA"/>
</dbReference>
<evidence type="ECO:0000313" key="2">
    <source>
        <dbReference type="EMBL" id="GFH05960.1"/>
    </source>
</evidence>
<dbReference type="AlphaFoldDB" id="A0A699Y6W1"/>
<keyword evidence="1" id="KW-0175">Coiled coil</keyword>